<dbReference type="EMBL" id="MDYL01000002">
    <property type="protein sequence ID" value="OQD77773.1"/>
    <property type="molecule type" value="Genomic_DNA"/>
</dbReference>
<feature type="repeat" description="WD" evidence="7">
    <location>
        <begin position="813"/>
        <end position="847"/>
    </location>
</feature>
<dbReference type="PROSITE" id="PS00678">
    <property type="entry name" value="WD_REPEATS_1"/>
    <property type="match status" value="1"/>
</dbReference>
<dbReference type="InterPro" id="IPR051973">
    <property type="entry name" value="tRNA_Anticodon_Mtase-Reg"/>
</dbReference>
<keyword evidence="3 7" id="KW-0853">WD repeat</keyword>
<evidence type="ECO:0000256" key="2">
    <source>
        <dbReference type="ARBA" id="ARBA00022490"/>
    </source>
</evidence>
<dbReference type="InterPro" id="IPR001680">
    <property type="entry name" value="WD40_rpt"/>
</dbReference>
<dbReference type="InterPro" id="IPR019775">
    <property type="entry name" value="WD40_repeat_CS"/>
</dbReference>
<protein>
    <submittedName>
        <fullName evidence="8">Uncharacterized protein</fullName>
    </submittedName>
</protein>
<keyword evidence="9" id="KW-1185">Reference proteome</keyword>
<dbReference type="AlphaFoldDB" id="A0A1V6PLJ6"/>
<dbReference type="PROSITE" id="PS50082">
    <property type="entry name" value="WD_REPEATS_2"/>
    <property type="match status" value="2"/>
</dbReference>
<reference evidence="9" key="1">
    <citation type="journal article" date="2017" name="Nat. Microbiol.">
        <title>Global analysis of biosynthetic gene clusters reveals vast potential of secondary metabolite production in Penicillium species.</title>
        <authorList>
            <person name="Nielsen J.C."/>
            <person name="Grijseels S."/>
            <person name="Prigent S."/>
            <person name="Ji B."/>
            <person name="Dainat J."/>
            <person name="Nielsen K.F."/>
            <person name="Frisvad J.C."/>
            <person name="Workman M."/>
            <person name="Nielsen J."/>
        </authorList>
    </citation>
    <scope>NUCLEOTIDE SEQUENCE [LARGE SCALE GENOMIC DNA]</scope>
    <source>
        <strain evidence="9">IBT 11843</strain>
    </source>
</reference>
<dbReference type="GO" id="GO:0005737">
    <property type="term" value="C:cytoplasm"/>
    <property type="evidence" value="ECO:0007669"/>
    <property type="project" value="UniProtKB-SubCell"/>
</dbReference>
<keyword evidence="2" id="KW-0963">Cytoplasm</keyword>
<dbReference type="SUPFAM" id="SSF50978">
    <property type="entry name" value="WD40 repeat-like"/>
    <property type="match status" value="2"/>
</dbReference>
<evidence type="ECO:0000313" key="8">
    <source>
        <dbReference type="EMBL" id="OQD77773.1"/>
    </source>
</evidence>
<dbReference type="PROSITE" id="PS50294">
    <property type="entry name" value="WD_REPEATS_REGION"/>
    <property type="match status" value="1"/>
</dbReference>
<keyword evidence="4" id="KW-0819">tRNA processing</keyword>
<comment type="subcellular location">
    <subcellularLocation>
        <location evidence="1">Cytoplasm</location>
    </subcellularLocation>
</comment>
<dbReference type="Pfam" id="PF00400">
    <property type="entry name" value="WD40"/>
    <property type="match status" value="2"/>
</dbReference>
<evidence type="ECO:0000256" key="3">
    <source>
        <dbReference type="ARBA" id="ARBA00022574"/>
    </source>
</evidence>
<dbReference type="SMART" id="SM00320">
    <property type="entry name" value="WD40"/>
    <property type="match status" value="7"/>
</dbReference>
<dbReference type="GO" id="GO:0030488">
    <property type="term" value="P:tRNA methylation"/>
    <property type="evidence" value="ECO:0007669"/>
    <property type="project" value="TreeGrafter"/>
</dbReference>
<dbReference type="STRING" id="69771.A0A1V6PLJ6"/>
<evidence type="ECO:0000256" key="4">
    <source>
        <dbReference type="ARBA" id="ARBA00022694"/>
    </source>
</evidence>
<dbReference type="PANTHER" id="PTHR14344:SF3">
    <property type="entry name" value="WD REPEAT-CONTAINING PROTEIN 6"/>
    <property type="match status" value="1"/>
</dbReference>
<dbReference type="OMA" id="IIVWSCF"/>
<evidence type="ECO:0000313" key="9">
    <source>
        <dbReference type="Proteomes" id="UP000191522"/>
    </source>
</evidence>
<organism evidence="8 9">
    <name type="scientific">Penicillium decumbens</name>
    <dbReference type="NCBI Taxonomy" id="69771"/>
    <lineage>
        <taxon>Eukaryota</taxon>
        <taxon>Fungi</taxon>
        <taxon>Dikarya</taxon>
        <taxon>Ascomycota</taxon>
        <taxon>Pezizomycotina</taxon>
        <taxon>Eurotiomycetes</taxon>
        <taxon>Eurotiomycetidae</taxon>
        <taxon>Eurotiales</taxon>
        <taxon>Aspergillaceae</taxon>
        <taxon>Penicillium</taxon>
    </lineage>
</organism>
<evidence type="ECO:0000256" key="7">
    <source>
        <dbReference type="PROSITE-ProRule" id="PRU00221"/>
    </source>
</evidence>
<proteinExistence type="inferred from homology"/>
<feature type="repeat" description="WD" evidence="7">
    <location>
        <begin position="218"/>
        <end position="268"/>
    </location>
</feature>
<dbReference type="InterPro" id="IPR036322">
    <property type="entry name" value="WD40_repeat_dom_sf"/>
</dbReference>
<accession>A0A1V6PLJ6</accession>
<comment type="similarity">
    <text evidence="6">Belongs to the WD repeat WDR6 family.</text>
</comment>
<evidence type="ECO:0000256" key="1">
    <source>
        <dbReference type="ARBA" id="ARBA00004496"/>
    </source>
</evidence>
<dbReference type="InterPro" id="IPR015943">
    <property type="entry name" value="WD40/YVTN_repeat-like_dom_sf"/>
</dbReference>
<dbReference type="Proteomes" id="UP000191522">
    <property type="component" value="Unassembled WGS sequence"/>
</dbReference>
<dbReference type="PANTHER" id="PTHR14344">
    <property type="entry name" value="WD REPEAT PROTEIN"/>
    <property type="match status" value="1"/>
</dbReference>
<comment type="caution">
    <text evidence="8">The sequence shown here is derived from an EMBL/GenBank/DDBJ whole genome shotgun (WGS) entry which is preliminary data.</text>
</comment>
<gene>
    <name evidence="8" type="ORF">PENDEC_c002G04364</name>
</gene>
<keyword evidence="5" id="KW-0677">Repeat</keyword>
<dbReference type="OrthoDB" id="5594999at2759"/>
<dbReference type="SUPFAM" id="SSF101908">
    <property type="entry name" value="Putative isomerase YbhE"/>
    <property type="match status" value="1"/>
</dbReference>
<evidence type="ECO:0000256" key="5">
    <source>
        <dbReference type="ARBA" id="ARBA00022737"/>
    </source>
</evidence>
<sequence length="1145" mass="124214">MEMSPSLEFVDACLPITALKTFDCNTGNFIFQGQGPFFRVVDDRTGNVAAQVQIFRRNNVHGFIVLPQQKHEDKKDIIHIIAWGGKSIRAVNLILGTNNEVTLSVSSAEFLAPDWIMSGCAAVPEQPDTAYLVTANNALLSLKLTQSMSPKYHSTISIYQLATSVKCILYAVDLIALSSSHILIAAGTAFGGIIVWSCFIERHAPSKVDAFCSIHHFFTGHDGSIFGVRISPKISALSGGKSGRLLASCSDDRTVRIWDISDCENKSSQDPSAYSTDGFNLQSTGFGATLDDSEVGAESCVAKAFGHLSRIWSVNFRPFRENYPSKLGLVSRGEDATCVVWDLTWKSDPSAATEYELRETYSSHLHSGKHLWSLDLCSRGEETAVYAGGADGALNSFIVKDTDTSKISPSNGHDSAKGRPSKIGTKAFGFVTPDCFVACSANAELQVGHVGAEENASITWETLYTAEDPRSFLLIAGIPQKQLALIGSAQGSIQLYRHETKSLSHLVEIGGRPIGLIALENSSQPECLSFLAYYPMDNTATLVTFMEWEGECPKTEVVTFSLPLAPFAVSSASLICNGQYLMLGSKLGGLAVYRVPGLGMDSQPLVEDRRVHGREGTNHIQVIPSMAKSGDTSPDYVLTCGRDGFFCLLEVKVSESDSNAVSFEILHRSFSGLDGNIAGAYFEEASGDLMIYGFRTQSFVLRNESKQKDIISIPSGGARRGWAFHPETDDNEAVFVWKHSSHMYARRIRTDRNRCLRAGSHGREIKAMDSIDSIQDRRPLFATGSEDTTVRIFAPSGPASASPWGSFECMRILDTHRAGIQQVSWSKDGQYLFTSSAYEEFFVWKVKHVPSFGPATRLLAASPKDDPASELRVTSFDMVEVTGSGVEQEFLLCLTLSNSTIKIFHFSPSDAKFTILARGRYMTNCLTQGRFWVKDSSVSLITAATDGFFTLWDLTTTLESFYTIASSSLTAKPSLRSSPLSPEDISCESQYQVHSNSVKAMELVPLSDTAAIILAGGDDNAISATLLEIGSDGSTQVATVLIPDAHTAATTTLKILRQQTSPAAGSGTAPTTLTVASSGTDHRVKIWAITADPTQHAAQGIRVEFLLDRYSAVADISSLGLIKASEHEGTLLVCGVGMEMLRIKF</sequence>
<evidence type="ECO:0000256" key="6">
    <source>
        <dbReference type="ARBA" id="ARBA00038255"/>
    </source>
</evidence>
<dbReference type="Gene3D" id="2.130.10.10">
    <property type="entry name" value="YVTN repeat-like/Quinoprotein amine dehydrogenase"/>
    <property type="match status" value="3"/>
</dbReference>
<name>A0A1V6PLJ6_PENDC</name>